<dbReference type="RefSeq" id="WP_135995367.1">
    <property type="nucleotide sequence ID" value="NZ_CP071057.1"/>
</dbReference>
<protein>
    <submittedName>
        <fullName evidence="1">Glutathione S-transferase</fullName>
    </submittedName>
</protein>
<dbReference type="AlphaFoldDB" id="A0A4S2GZY9"/>
<keyword evidence="2" id="KW-1185">Reference proteome</keyword>
<dbReference type="EMBL" id="SRXW01000002">
    <property type="protein sequence ID" value="TGY88827.1"/>
    <property type="molecule type" value="Genomic_DNA"/>
</dbReference>
<reference evidence="1 2" key="1">
    <citation type="journal article" date="2017" name="Int. J. Syst. Evol. Microbiol.">
        <title>Marinicauda algicola sp. nov., isolated from a marine red alga Rhodosorus marinus.</title>
        <authorList>
            <person name="Jeong S.E."/>
            <person name="Jeon S.H."/>
            <person name="Chun B.H."/>
            <person name="Kim D.W."/>
            <person name="Jeon C.O."/>
        </authorList>
    </citation>
    <scope>NUCLEOTIDE SEQUENCE [LARGE SCALE GENOMIC DNA]</scope>
    <source>
        <strain evidence="1 2">JCM 31718</strain>
    </source>
</reference>
<dbReference type="GO" id="GO:0016740">
    <property type="term" value="F:transferase activity"/>
    <property type="evidence" value="ECO:0007669"/>
    <property type="project" value="UniProtKB-KW"/>
</dbReference>
<dbReference type="OrthoDB" id="7410162at2"/>
<evidence type="ECO:0000313" key="2">
    <source>
        <dbReference type="Proteomes" id="UP000308054"/>
    </source>
</evidence>
<accession>A0A4S2GZY9</accession>
<proteinExistence type="predicted"/>
<dbReference type="Proteomes" id="UP000308054">
    <property type="component" value="Unassembled WGS sequence"/>
</dbReference>
<organism evidence="1 2">
    <name type="scientific">Marinicauda algicola</name>
    <dbReference type="NCBI Taxonomy" id="2029849"/>
    <lineage>
        <taxon>Bacteria</taxon>
        <taxon>Pseudomonadati</taxon>
        <taxon>Pseudomonadota</taxon>
        <taxon>Alphaproteobacteria</taxon>
        <taxon>Maricaulales</taxon>
        <taxon>Maricaulaceae</taxon>
        <taxon>Marinicauda</taxon>
    </lineage>
</organism>
<evidence type="ECO:0000313" key="1">
    <source>
        <dbReference type="EMBL" id="TGY88827.1"/>
    </source>
</evidence>
<keyword evidence="1" id="KW-0808">Transferase</keyword>
<sequence>MGAGGKAPALTLADCVHDACPWSGDPVSADALTVHRGPDGKTHVVGFCNPGCRDKFEAATAQFDAAIAAQEGKSHG</sequence>
<gene>
    <name evidence="1" type="ORF">E5163_06730</name>
</gene>
<name>A0A4S2GZY9_9PROT</name>
<comment type="caution">
    <text evidence="1">The sequence shown here is derived from an EMBL/GenBank/DDBJ whole genome shotgun (WGS) entry which is preliminary data.</text>
</comment>